<reference evidence="3" key="1">
    <citation type="journal article" date="2014" name="Soil Biol. Biochem.">
        <title>Structure and function of bacterial communities in ageing soils: Insights from the Mendocino ecological staircase.</title>
        <authorList>
            <person name="Uroz S."/>
            <person name="Tech J.J."/>
            <person name="Sawaya N.A."/>
            <person name="Frey-Klett P."/>
            <person name="Leveau J.H.J."/>
        </authorList>
    </citation>
    <scope>NUCLEOTIDE SEQUENCE [LARGE SCALE GENOMIC DNA]</scope>
    <source>
        <strain evidence="3">Cal35</strain>
    </source>
</reference>
<gene>
    <name evidence="2" type="ORF">LT85_3448</name>
</gene>
<evidence type="ECO:0000313" key="3">
    <source>
        <dbReference type="Proteomes" id="UP000030302"/>
    </source>
</evidence>
<protein>
    <submittedName>
        <fullName evidence="2">Uncharacterized protein</fullName>
    </submittedName>
</protein>
<dbReference type="EMBL" id="CP009962">
    <property type="protein sequence ID" value="AIY42606.1"/>
    <property type="molecule type" value="Genomic_DNA"/>
</dbReference>
<dbReference type="AlphaFoldDB" id="A0A0A1FDK7"/>
<evidence type="ECO:0000256" key="1">
    <source>
        <dbReference type="SAM" id="Phobius"/>
    </source>
</evidence>
<sequence>MRVMMDLVMDGMYVGAIVAMFVVTWALAVGCKKLEDGQ</sequence>
<dbReference type="KEGG" id="care:LT85_3448"/>
<keyword evidence="1" id="KW-1133">Transmembrane helix</keyword>
<dbReference type="HOGENOM" id="CLU_3326840_0_0_4"/>
<accession>A0A0A1FDK7</accession>
<feature type="transmembrane region" description="Helical" evidence="1">
    <location>
        <begin position="12"/>
        <end position="31"/>
    </location>
</feature>
<name>A0A0A1FDK7_9BURK</name>
<keyword evidence="1" id="KW-0472">Membrane</keyword>
<evidence type="ECO:0000313" key="2">
    <source>
        <dbReference type="EMBL" id="AIY42606.1"/>
    </source>
</evidence>
<dbReference type="Proteomes" id="UP000030302">
    <property type="component" value="Chromosome"/>
</dbReference>
<dbReference type="PROSITE" id="PS51257">
    <property type="entry name" value="PROKAR_LIPOPROTEIN"/>
    <property type="match status" value="1"/>
</dbReference>
<proteinExistence type="predicted"/>
<organism evidence="2 3">
    <name type="scientific">Collimonas arenae</name>
    <dbReference type="NCBI Taxonomy" id="279058"/>
    <lineage>
        <taxon>Bacteria</taxon>
        <taxon>Pseudomonadati</taxon>
        <taxon>Pseudomonadota</taxon>
        <taxon>Betaproteobacteria</taxon>
        <taxon>Burkholderiales</taxon>
        <taxon>Oxalobacteraceae</taxon>
        <taxon>Collimonas</taxon>
    </lineage>
</organism>
<keyword evidence="1" id="KW-0812">Transmembrane</keyword>
<dbReference type="STRING" id="279058.LT85_3448"/>
<keyword evidence="3" id="KW-1185">Reference proteome</keyword>